<name>A0ABW2V126_9BACL</name>
<reference evidence="4" key="1">
    <citation type="journal article" date="2019" name="Int. J. Syst. Evol. Microbiol.">
        <title>The Global Catalogue of Microorganisms (GCM) 10K type strain sequencing project: providing services to taxonomists for standard genome sequencing and annotation.</title>
        <authorList>
            <consortium name="The Broad Institute Genomics Platform"/>
            <consortium name="The Broad Institute Genome Sequencing Center for Infectious Disease"/>
            <person name="Wu L."/>
            <person name="Ma J."/>
        </authorList>
    </citation>
    <scope>NUCLEOTIDE SEQUENCE [LARGE SCALE GENOMIC DNA]</scope>
    <source>
        <strain evidence="4">JCM 18657</strain>
    </source>
</reference>
<dbReference type="Gene3D" id="1.10.510.10">
    <property type="entry name" value="Transferase(Phosphotransferase) domain 1"/>
    <property type="match status" value="1"/>
</dbReference>
<dbReference type="SMART" id="SM00220">
    <property type="entry name" value="S_TKc"/>
    <property type="match status" value="1"/>
</dbReference>
<dbReference type="PROSITE" id="PS50011">
    <property type="entry name" value="PROTEIN_KINASE_DOM"/>
    <property type="match status" value="1"/>
</dbReference>
<organism evidence="3 4">
    <name type="scientific">Paenibacillus thermoaerophilus</name>
    <dbReference type="NCBI Taxonomy" id="1215385"/>
    <lineage>
        <taxon>Bacteria</taxon>
        <taxon>Bacillati</taxon>
        <taxon>Bacillota</taxon>
        <taxon>Bacilli</taxon>
        <taxon>Bacillales</taxon>
        <taxon>Paenibacillaceae</taxon>
        <taxon>Paenibacillus</taxon>
    </lineage>
</organism>
<evidence type="ECO:0000259" key="2">
    <source>
        <dbReference type="PROSITE" id="PS50011"/>
    </source>
</evidence>
<dbReference type="GO" id="GO:0004674">
    <property type="term" value="F:protein serine/threonine kinase activity"/>
    <property type="evidence" value="ECO:0007669"/>
    <property type="project" value="UniProtKB-KW"/>
</dbReference>
<dbReference type="Proteomes" id="UP001596528">
    <property type="component" value="Unassembled WGS sequence"/>
</dbReference>
<feature type="domain" description="Protein kinase" evidence="2">
    <location>
        <begin position="30"/>
        <end position="309"/>
    </location>
</feature>
<protein>
    <submittedName>
        <fullName evidence="3">Serine/threonine protein kinase</fullName>
    </submittedName>
</protein>
<dbReference type="EMBL" id="JBHTGQ010000005">
    <property type="protein sequence ID" value="MFC7748938.1"/>
    <property type="molecule type" value="Genomic_DNA"/>
</dbReference>
<evidence type="ECO:0000256" key="1">
    <source>
        <dbReference type="SAM" id="Phobius"/>
    </source>
</evidence>
<gene>
    <name evidence="3" type="ORF">ACFQWB_03120</name>
</gene>
<proteinExistence type="predicted"/>
<dbReference type="InterPro" id="IPR000719">
    <property type="entry name" value="Prot_kinase_dom"/>
</dbReference>
<feature type="transmembrane region" description="Helical" evidence="1">
    <location>
        <begin position="288"/>
        <end position="308"/>
    </location>
</feature>
<accession>A0ABW2V126</accession>
<dbReference type="SUPFAM" id="SSF56112">
    <property type="entry name" value="Protein kinase-like (PK-like)"/>
    <property type="match status" value="1"/>
</dbReference>
<evidence type="ECO:0000313" key="3">
    <source>
        <dbReference type="EMBL" id="MFC7748938.1"/>
    </source>
</evidence>
<keyword evidence="1" id="KW-0812">Transmembrane</keyword>
<sequence>MITSSDAAAEAIPELLPGQTVAGKWHGRRYWVERKAGAGSNGAVYRIRHGKRALALKLGRGTLDAQMEVNTLRQLIADGALDAGYLVDVDDWLGPGGREIPFYVMPYIEGSSALDYIRERGFEWFPPITLRLLEKLARLHRHGWVFGDLKTDNIRVSGYGVAELIDYGGATRFGQAVKQFTEIYDRGFWNAGSRTSEPSYDLFAFAVLCLQLGGHAVQVDRLANGLPQNRSVRDLIAVAQSSSVCRPYAPLLAAMWQGKFRDAGEACAAWRRLSRTARTRMPQPEAKWIGYALAGSAAALVGAALWYWA</sequence>
<dbReference type="RefSeq" id="WP_170209558.1">
    <property type="nucleotide sequence ID" value="NZ_JBHTGQ010000005.1"/>
</dbReference>
<comment type="caution">
    <text evidence="3">The sequence shown here is derived from an EMBL/GenBank/DDBJ whole genome shotgun (WGS) entry which is preliminary data.</text>
</comment>
<keyword evidence="4" id="KW-1185">Reference proteome</keyword>
<keyword evidence="1" id="KW-1133">Transmembrane helix</keyword>
<keyword evidence="3" id="KW-0723">Serine/threonine-protein kinase</keyword>
<evidence type="ECO:0000313" key="4">
    <source>
        <dbReference type="Proteomes" id="UP001596528"/>
    </source>
</evidence>
<keyword evidence="1" id="KW-0472">Membrane</keyword>
<keyword evidence="3" id="KW-0418">Kinase</keyword>
<dbReference type="InterPro" id="IPR011009">
    <property type="entry name" value="Kinase-like_dom_sf"/>
</dbReference>
<keyword evidence="3" id="KW-0808">Transferase</keyword>